<keyword evidence="2" id="KW-1185">Reference proteome</keyword>
<proteinExistence type="predicted"/>
<dbReference type="EMBL" id="CP036526">
    <property type="protein sequence ID" value="QDT13465.1"/>
    <property type="molecule type" value="Genomic_DNA"/>
</dbReference>
<dbReference type="AlphaFoldDB" id="A0A517P271"/>
<organism evidence="1 2">
    <name type="scientific">Stieleria marina</name>
    <dbReference type="NCBI Taxonomy" id="1930275"/>
    <lineage>
        <taxon>Bacteria</taxon>
        <taxon>Pseudomonadati</taxon>
        <taxon>Planctomycetota</taxon>
        <taxon>Planctomycetia</taxon>
        <taxon>Pirellulales</taxon>
        <taxon>Pirellulaceae</taxon>
        <taxon>Stieleria</taxon>
    </lineage>
</organism>
<protein>
    <submittedName>
        <fullName evidence="1">Uncharacterized protein</fullName>
    </submittedName>
</protein>
<name>A0A517P271_9BACT</name>
<accession>A0A517P271</accession>
<evidence type="ECO:0000313" key="2">
    <source>
        <dbReference type="Proteomes" id="UP000319817"/>
    </source>
</evidence>
<gene>
    <name evidence="1" type="ORF">K239x_54830</name>
</gene>
<evidence type="ECO:0000313" key="1">
    <source>
        <dbReference type="EMBL" id="QDT13465.1"/>
    </source>
</evidence>
<sequence length="91" mass="10447">MYKYFGESFQPAMIPAFPQSCQASSETSVDRLNKILRRQLHVGAQKTRRRLHAVLLRRCDANYTLVNKLSTGVEPKLQVAIFTELRLKVVI</sequence>
<reference evidence="1 2" key="1">
    <citation type="submission" date="2019-02" db="EMBL/GenBank/DDBJ databases">
        <title>Deep-cultivation of Planctomycetes and their phenomic and genomic characterization uncovers novel biology.</title>
        <authorList>
            <person name="Wiegand S."/>
            <person name="Jogler M."/>
            <person name="Boedeker C."/>
            <person name="Pinto D."/>
            <person name="Vollmers J."/>
            <person name="Rivas-Marin E."/>
            <person name="Kohn T."/>
            <person name="Peeters S.H."/>
            <person name="Heuer A."/>
            <person name="Rast P."/>
            <person name="Oberbeckmann S."/>
            <person name="Bunk B."/>
            <person name="Jeske O."/>
            <person name="Meyerdierks A."/>
            <person name="Storesund J.E."/>
            <person name="Kallscheuer N."/>
            <person name="Luecker S."/>
            <person name="Lage O.M."/>
            <person name="Pohl T."/>
            <person name="Merkel B.J."/>
            <person name="Hornburger P."/>
            <person name="Mueller R.-W."/>
            <person name="Bruemmer F."/>
            <person name="Labrenz M."/>
            <person name="Spormann A.M."/>
            <person name="Op den Camp H."/>
            <person name="Overmann J."/>
            <person name="Amann R."/>
            <person name="Jetten M.S.M."/>
            <person name="Mascher T."/>
            <person name="Medema M.H."/>
            <person name="Devos D.P."/>
            <person name="Kaster A.-K."/>
            <person name="Ovreas L."/>
            <person name="Rohde M."/>
            <person name="Galperin M.Y."/>
            <person name="Jogler C."/>
        </authorList>
    </citation>
    <scope>NUCLEOTIDE SEQUENCE [LARGE SCALE GENOMIC DNA]</scope>
    <source>
        <strain evidence="1 2">K23_9</strain>
    </source>
</reference>
<dbReference type="Proteomes" id="UP000319817">
    <property type="component" value="Chromosome"/>
</dbReference>